<organism evidence="2 3">
    <name type="scientific">Rhodococcus aetherivorans</name>
    <dbReference type="NCBI Taxonomy" id="191292"/>
    <lineage>
        <taxon>Bacteria</taxon>
        <taxon>Bacillati</taxon>
        <taxon>Actinomycetota</taxon>
        <taxon>Actinomycetes</taxon>
        <taxon>Mycobacteriales</taxon>
        <taxon>Nocardiaceae</taxon>
        <taxon>Rhodococcus</taxon>
    </lineage>
</organism>
<name>A0ABQ0YM22_9NOCA</name>
<dbReference type="Proteomes" id="UP000325466">
    <property type="component" value="Unassembled WGS sequence"/>
</dbReference>
<evidence type="ECO:0000313" key="2">
    <source>
        <dbReference type="EMBL" id="GES37568.1"/>
    </source>
</evidence>
<accession>A0ABQ0YM22</accession>
<protein>
    <submittedName>
        <fullName evidence="2">Uncharacterized protein</fullName>
    </submittedName>
</protein>
<evidence type="ECO:0000313" key="3">
    <source>
        <dbReference type="Proteomes" id="UP000325466"/>
    </source>
</evidence>
<keyword evidence="3" id="KW-1185">Reference proteome</keyword>
<reference evidence="2 3" key="1">
    <citation type="journal article" date="2018" name="Biodegradation">
        <title>1,4-Dioxane degradation characteristics of Rhodococcus aetherivorans JCM 14343.</title>
        <authorList>
            <person name="Inoue D."/>
            <person name="Tsunoda T."/>
            <person name="Yamamoto N."/>
            <person name="Ike M."/>
            <person name="Sei K."/>
        </authorList>
    </citation>
    <scope>NUCLEOTIDE SEQUENCE [LARGE SCALE GENOMIC DNA]</scope>
    <source>
        <strain evidence="2 3">JCM 14343</strain>
    </source>
</reference>
<gene>
    <name evidence="2" type="ORF">RAJCM14343_2823</name>
</gene>
<proteinExistence type="predicted"/>
<sequence>MDGPVGPDRPAGRLTGSRTAGAPVVRTRRRALTATAQGT</sequence>
<evidence type="ECO:0000256" key="1">
    <source>
        <dbReference type="SAM" id="MobiDB-lite"/>
    </source>
</evidence>
<feature type="region of interest" description="Disordered" evidence="1">
    <location>
        <begin position="1"/>
        <end position="39"/>
    </location>
</feature>
<comment type="caution">
    <text evidence="2">The sequence shown here is derived from an EMBL/GenBank/DDBJ whole genome shotgun (WGS) entry which is preliminary data.</text>
</comment>
<dbReference type="EMBL" id="BLAH01000086">
    <property type="protein sequence ID" value="GES37568.1"/>
    <property type="molecule type" value="Genomic_DNA"/>
</dbReference>